<feature type="chain" id="PRO_5023919792" evidence="1">
    <location>
        <begin position="17"/>
        <end position="224"/>
    </location>
</feature>
<dbReference type="Proteomes" id="UP000324800">
    <property type="component" value="Unassembled WGS sequence"/>
</dbReference>
<dbReference type="EMBL" id="SNRW01001354">
    <property type="protein sequence ID" value="KAA6396732.1"/>
    <property type="molecule type" value="Genomic_DNA"/>
</dbReference>
<gene>
    <name evidence="2" type="ORF">EZS28_007745</name>
</gene>
<sequence>MALIYLFVLIITISFADVINIHIKLGDDLEKTVIGINKELKELDEYIDIEFEKKYQPHITLYMTDFENEFLPNLISTINQTSSRLLKGYVMQNSIQSVGNYAMWYSSLGKYIQLLSDTIVNNTFYYCKQGQPIPDWVLQIPDEEERKRKIRYIELYGSPNVFDEFEPHITIGFDYNSSRLETAVKKFDVSRQDQFRTDILALGMAGPHGTVLRGKDYAQFHLVQ</sequence>
<dbReference type="AlphaFoldDB" id="A0A5J4WQA0"/>
<reference evidence="2 3" key="1">
    <citation type="submission" date="2019-03" db="EMBL/GenBank/DDBJ databases">
        <title>Single cell metagenomics reveals metabolic interactions within the superorganism composed of flagellate Streblomastix strix and complex community of Bacteroidetes bacteria on its surface.</title>
        <authorList>
            <person name="Treitli S.C."/>
            <person name="Kolisko M."/>
            <person name="Husnik F."/>
            <person name="Keeling P."/>
            <person name="Hampl V."/>
        </authorList>
    </citation>
    <scope>NUCLEOTIDE SEQUENCE [LARGE SCALE GENOMIC DNA]</scope>
    <source>
        <strain evidence="2">ST1C</strain>
    </source>
</reference>
<name>A0A5J4WQA0_9EUKA</name>
<comment type="caution">
    <text evidence="2">The sequence shown here is derived from an EMBL/GenBank/DDBJ whole genome shotgun (WGS) entry which is preliminary data.</text>
</comment>
<accession>A0A5J4WQA0</accession>
<proteinExistence type="predicted"/>
<dbReference type="OrthoDB" id="26379at2759"/>
<protein>
    <submittedName>
        <fullName evidence="2">Uncharacterized protein</fullName>
    </submittedName>
</protein>
<feature type="signal peptide" evidence="1">
    <location>
        <begin position="1"/>
        <end position="16"/>
    </location>
</feature>
<evidence type="ECO:0000313" key="2">
    <source>
        <dbReference type="EMBL" id="KAA6396732.1"/>
    </source>
</evidence>
<evidence type="ECO:0000256" key="1">
    <source>
        <dbReference type="SAM" id="SignalP"/>
    </source>
</evidence>
<organism evidence="2 3">
    <name type="scientific">Streblomastix strix</name>
    <dbReference type="NCBI Taxonomy" id="222440"/>
    <lineage>
        <taxon>Eukaryota</taxon>
        <taxon>Metamonada</taxon>
        <taxon>Preaxostyla</taxon>
        <taxon>Oxymonadida</taxon>
        <taxon>Streblomastigidae</taxon>
        <taxon>Streblomastix</taxon>
    </lineage>
</organism>
<evidence type="ECO:0000313" key="3">
    <source>
        <dbReference type="Proteomes" id="UP000324800"/>
    </source>
</evidence>
<keyword evidence="1" id="KW-0732">Signal</keyword>